<proteinExistence type="predicted"/>
<evidence type="ECO:0000313" key="8">
    <source>
        <dbReference type="Proteomes" id="UP001515480"/>
    </source>
</evidence>
<dbReference type="InterPro" id="IPR047187">
    <property type="entry name" value="SF1_C_Upf1"/>
</dbReference>
<dbReference type="PANTHER" id="PTHR10887">
    <property type="entry name" value="DNA2/NAM7 HELICASE FAMILY"/>
    <property type="match status" value="1"/>
</dbReference>
<dbReference type="InterPro" id="IPR027417">
    <property type="entry name" value="P-loop_NTPase"/>
</dbReference>
<gene>
    <name evidence="7" type="ORF">AB1Y20_003049</name>
</gene>
<dbReference type="InterPro" id="IPR045055">
    <property type="entry name" value="DNA2/NAM7-like"/>
</dbReference>
<evidence type="ECO:0000256" key="1">
    <source>
        <dbReference type="ARBA" id="ARBA00022741"/>
    </source>
</evidence>
<reference evidence="7 8" key="1">
    <citation type="journal article" date="2024" name="Science">
        <title>Giant polyketide synthase enzymes in the biosynthesis of giant marine polyether toxins.</title>
        <authorList>
            <person name="Fallon T.R."/>
            <person name="Shende V.V."/>
            <person name="Wierzbicki I.H."/>
            <person name="Pendleton A.L."/>
            <person name="Watervoot N.F."/>
            <person name="Auber R.P."/>
            <person name="Gonzalez D.J."/>
            <person name="Wisecaver J.H."/>
            <person name="Moore B.S."/>
        </authorList>
    </citation>
    <scope>NUCLEOTIDE SEQUENCE [LARGE SCALE GENOMIC DNA]</scope>
    <source>
        <strain evidence="7 8">12B1</strain>
    </source>
</reference>
<dbReference type="SUPFAM" id="SSF52540">
    <property type="entry name" value="P-loop containing nucleoside triphosphate hydrolases"/>
    <property type="match status" value="1"/>
</dbReference>
<dbReference type="PANTHER" id="PTHR10887:SF495">
    <property type="entry name" value="HELICASE SENATAXIN ISOFORM X1-RELATED"/>
    <property type="match status" value="1"/>
</dbReference>
<keyword evidence="2" id="KW-0378">Hydrolase</keyword>
<feature type="region of interest" description="Disordered" evidence="5">
    <location>
        <begin position="633"/>
        <end position="666"/>
    </location>
</feature>
<dbReference type="Proteomes" id="UP001515480">
    <property type="component" value="Unassembled WGS sequence"/>
</dbReference>
<dbReference type="PROSITE" id="PS01159">
    <property type="entry name" value="WW_DOMAIN_1"/>
    <property type="match status" value="1"/>
</dbReference>
<accession>A0AB34JAT9</accession>
<dbReference type="InterPro" id="IPR036020">
    <property type="entry name" value="WW_dom_sf"/>
</dbReference>
<comment type="caution">
    <text evidence="7">The sequence shown here is derived from an EMBL/GenBank/DDBJ whole genome shotgun (WGS) entry which is preliminary data.</text>
</comment>
<dbReference type="SMART" id="SM00456">
    <property type="entry name" value="WW"/>
    <property type="match status" value="1"/>
</dbReference>
<protein>
    <recommendedName>
        <fullName evidence="6">WW domain-containing protein</fullName>
    </recommendedName>
</protein>
<keyword evidence="3" id="KW-0347">Helicase</keyword>
<feature type="compositionally biased region" description="Basic residues" evidence="5">
    <location>
        <begin position="657"/>
        <end position="666"/>
    </location>
</feature>
<dbReference type="Pfam" id="PF00397">
    <property type="entry name" value="WW"/>
    <property type="match status" value="1"/>
</dbReference>
<evidence type="ECO:0000256" key="3">
    <source>
        <dbReference type="ARBA" id="ARBA00022806"/>
    </source>
</evidence>
<feature type="domain" description="WW" evidence="6">
    <location>
        <begin position="790"/>
        <end position="823"/>
    </location>
</feature>
<dbReference type="GO" id="GO:0005524">
    <property type="term" value="F:ATP binding"/>
    <property type="evidence" value="ECO:0007669"/>
    <property type="project" value="UniProtKB-KW"/>
</dbReference>
<evidence type="ECO:0000256" key="2">
    <source>
        <dbReference type="ARBA" id="ARBA00022801"/>
    </source>
</evidence>
<dbReference type="InterPro" id="IPR001202">
    <property type="entry name" value="WW_dom"/>
</dbReference>
<dbReference type="Pfam" id="PF13087">
    <property type="entry name" value="AAA_12"/>
    <property type="match status" value="1"/>
</dbReference>
<dbReference type="CDD" id="cd00201">
    <property type="entry name" value="WW"/>
    <property type="match status" value="1"/>
</dbReference>
<dbReference type="GO" id="GO:0004386">
    <property type="term" value="F:helicase activity"/>
    <property type="evidence" value="ECO:0007669"/>
    <property type="project" value="UniProtKB-KW"/>
</dbReference>
<dbReference type="EMBL" id="JBGBPQ010000010">
    <property type="protein sequence ID" value="KAL1518765.1"/>
    <property type="molecule type" value="Genomic_DNA"/>
</dbReference>
<dbReference type="AlphaFoldDB" id="A0AB34JAT9"/>
<evidence type="ECO:0000259" key="6">
    <source>
        <dbReference type="PROSITE" id="PS50020"/>
    </source>
</evidence>
<evidence type="ECO:0000313" key="7">
    <source>
        <dbReference type="EMBL" id="KAL1518765.1"/>
    </source>
</evidence>
<dbReference type="InterPro" id="IPR041677">
    <property type="entry name" value="DNA2/NAM7_AAA_11"/>
</dbReference>
<dbReference type="SUPFAM" id="SSF51045">
    <property type="entry name" value="WW domain"/>
    <property type="match status" value="1"/>
</dbReference>
<evidence type="ECO:0000256" key="5">
    <source>
        <dbReference type="SAM" id="MobiDB-lite"/>
    </source>
</evidence>
<evidence type="ECO:0000256" key="4">
    <source>
        <dbReference type="ARBA" id="ARBA00022840"/>
    </source>
</evidence>
<keyword evidence="8" id="KW-1185">Reference proteome</keyword>
<keyword evidence="1" id="KW-0547">Nucleotide-binding</keyword>
<dbReference type="Gene3D" id="2.20.70.10">
    <property type="match status" value="1"/>
</dbReference>
<dbReference type="FunFam" id="3.40.50.300:FF:000326">
    <property type="entry name" value="P-loop containing nucleoside triphosphate hydrolase"/>
    <property type="match status" value="1"/>
</dbReference>
<dbReference type="GO" id="GO:0005694">
    <property type="term" value="C:chromosome"/>
    <property type="evidence" value="ECO:0007669"/>
    <property type="project" value="UniProtKB-ARBA"/>
</dbReference>
<keyword evidence="4" id="KW-0067">ATP-binding</keyword>
<organism evidence="7 8">
    <name type="scientific">Prymnesium parvum</name>
    <name type="common">Toxic golden alga</name>
    <dbReference type="NCBI Taxonomy" id="97485"/>
    <lineage>
        <taxon>Eukaryota</taxon>
        <taxon>Haptista</taxon>
        <taxon>Haptophyta</taxon>
        <taxon>Prymnesiophyceae</taxon>
        <taxon>Prymnesiales</taxon>
        <taxon>Prymnesiaceae</taxon>
        <taxon>Prymnesium</taxon>
    </lineage>
</organism>
<dbReference type="InterPro" id="IPR041679">
    <property type="entry name" value="DNA2/NAM7-like_C"/>
</dbReference>
<dbReference type="CDD" id="cd18808">
    <property type="entry name" value="SF1_C_Upf1"/>
    <property type="match status" value="1"/>
</dbReference>
<dbReference type="Pfam" id="PF13086">
    <property type="entry name" value="AAA_11"/>
    <property type="match status" value="2"/>
</dbReference>
<sequence length="835" mass="91360">MGRSGFEAAYMTVPVLEAYLRAEIEASSVDGAFEYYERLLRRKRVPHQTVCTQLLQLCAVAAPRRCTWLLETMGEARGLDVEDYTRIVRLYIMQRVSAEQLREFQEIGLDLLTFPDDGMHAYFAHVTTLLNLELHEQVANRNQQDLDVALITHQRQTDAVTRLCKRGSMVTPQFHLLMAGMGGREGAQSEAELSRLAGEITGLASQELIAAAQEHLETLPLNPSQKRAADAALDRRLTLVQGPPGTGKTATSVQILCLWVRQLQIKPVLACADSNVAVDNIAVALVAAGVSIVRAGRSEAIRKELHAYMPEALGGASAVAAADVVLSTCIGAGAEAFKKLTFPAVLIDETAQSTEPSCLVPLMHGCRQLVLVGDHKQLRPTVVSEEAAKRGLKRSMFERLLRLGVEPYLLDTQYRMHPSLAVFPSKEFYGGRYQSGIAPEKRPQLRGFTWPRSSINAAFVVSTSPEDSGSSMSKRNSGEAHTVVSIVQSVLKAGEIGLKDIGIVTPYSSQVSLIRQLCAGLPNARALEINSVDGFQGREKELILFSAVRAGSRSMGFVADERRLNVLLTRAKRGLVVIGDPRTLVNSPHWADWLQWVEEVGVAYDAPRWRMPERPRTRVRPDSDDEEFQAWGRFNRDGESSDEEGLPTNLKVGGKGTSRRKAERARRRAAKAAAAAAAAARAEGEQSGVPDEEALWKQTLKQAARAEEDQRALTKETARISQLLLAGAQKSIEPIPLPEKTLGDAPLSDASHAGYMFDFKGNKLNASAGSTDGDMKRQRLAISATGLAGEVLLPNWLAARDEAGTTYYFNTATLESSWEPPLRWPCMDDSTMDAA</sequence>
<dbReference type="Gene3D" id="3.40.50.300">
    <property type="entry name" value="P-loop containing nucleotide triphosphate hydrolases"/>
    <property type="match status" value="2"/>
</dbReference>
<dbReference type="PROSITE" id="PS50020">
    <property type="entry name" value="WW_DOMAIN_2"/>
    <property type="match status" value="1"/>
</dbReference>
<dbReference type="GO" id="GO:0016787">
    <property type="term" value="F:hydrolase activity"/>
    <property type="evidence" value="ECO:0007669"/>
    <property type="project" value="UniProtKB-KW"/>
</dbReference>
<name>A0AB34JAT9_PRYPA</name>